<feature type="transmembrane region" description="Helical" evidence="2">
    <location>
        <begin position="132"/>
        <end position="152"/>
    </location>
</feature>
<feature type="compositionally biased region" description="Acidic residues" evidence="1">
    <location>
        <begin position="208"/>
        <end position="219"/>
    </location>
</feature>
<keyword evidence="2" id="KW-0472">Membrane</keyword>
<feature type="transmembrane region" description="Helical" evidence="2">
    <location>
        <begin position="164"/>
        <end position="185"/>
    </location>
</feature>
<organism evidence="3">
    <name type="scientific">Gulosibacter sediminis</name>
    <dbReference type="NCBI Taxonomy" id="1729695"/>
    <lineage>
        <taxon>Bacteria</taxon>
        <taxon>Bacillati</taxon>
        <taxon>Actinomycetota</taxon>
        <taxon>Actinomycetes</taxon>
        <taxon>Micrococcales</taxon>
        <taxon>Microbacteriaceae</taxon>
        <taxon>Gulosibacter</taxon>
    </lineage>
</organism>
<evidence type="ECO:0000256" key="1">
    <source>
        <dbReference type="SAM" id="MobiDB-lite"/>
    </source>
</evidence>
<keyword evidence="2" id="KW-1133">Transmembrane helix</keyword>
<feature type="region of interest" description="Disordered" evidence="1">
    <location>
        <begin position="1"/>
        <end position="36"/>
    </location>
</feature>
<feature type="compositionally biased region" description="Low complexity" evidence="1">
    <location>
        <begin position="1"/>
        <end position="18"/>
    </location>
</feature>
<feature type="region of interest" description="Disordered" evidence="1">
    <location>
        <begin position="197"/>
        <end position="265"/>
    </location>
</feature>
<gene>
    <name evidence="3" type="ORF">M3M28_09265</name>
</gene>
<evidence type="ECO:0000256" key="2">
    <source>
        <dbReference type="SAM" id="Phobius"/>
    </source>
</evidence>
<proteinExistence type="predicted"/>
<evidence type="ECO:0000313" key="3">
    <source>
        <dbReference type="EMBL" id="UQN14237.1"/>
    </source>
</evidence>
<reference evidence="3" key="1">
    <citation type="submission" date="2022-05" db="EMBL/GenBank/DDBJ databases">
        <title>Complete genome sequence of toluene-degrading Gulosibacter sediminis strain ACHW.36C.</title>
        <authorList>
            <person name="Wai A.C."/>
            <person name="Lai G.K."/>
            <person name="Griffin S.D."/>
            <person name="Leung F.C."/>
        </authorList>
    </citation>
    <scope>NUCLEOTIDE SEQUENCE [LARGE SCALE GENOMIC DNA]</scope>
    <source>
        <strain evidence="3">ACHW.36C</strain>
    </source>
</reference>
<dbReference type="EMBL" id="CP097160">
    <property type="protein sequence ID" value="UQN14237.1"/>
    <property type="molecule type" value="Genomic_DNA"/>
</dbReference>
<keyword evidence="2" id="KW-0812">Transmembrane</keyword>
<name>A0ABY4MUZ2_9MICO</name>
<feature type="transmembrane region" description="Helical" evidence="2">
    <location>
        <begin position="100"/>
        <end position="120"/>
    </location>
</feature>
<sequence length="265" mass="28708">MALRPSSPASALPEPAASVDDQATLSDSTSQRVQPGTPEKRWSAWICAALIVISMFLPWWLTAYPIRNDTDTLNGWQLLGLGLGFGDWASQTGLSAFGNVLWGVVPTASSLILALLLVVRATRPRALPATNIALWAIFSLLCQLWLVVLGWVRLETTFGEFPTLWGMLPATMAAVFTAVTLYNWWRRGERGLWPSRKRRLGPPLEADGGMDELLDLNDEPDARAASDASELTDAQVDQDRAGADEPDTTDAASNDDLTDGGSARA</sequence>
<protein>
    <submittedName>
        <fullName evidence="3">Uncharacterized protein</fullName>
    </submittedName>
</protein>
<feature type="transmembrane region" description="Helical" evidence="2">
    <location>
        <begin position="42"/>
        <end position="61"/>
    </location>
</feature>
<accession>A0ABY4MUZ2</accession>
<feature type="compositionally biased region" description="Polar residues" evidence="1">
    <location>
        <begin position="21"/>
        <end position="34"/>
    </location>
</feature>